<feature type="domain" description="Flavin reductase like" evidence="3">
    <location>
        <begin position="32"/>
        <end position="175"/>
    </location>
</feature>
<accession>A0ABX2JMP0</accession>
<dbReference type="PANTHER" id="PTHR30466">
    <property type="entry name" value="FLAVIN REDUCTASE"/>
    <property type="match status" value="1"/>
</dbReference>
<reference evidence="4 5" key="1">
    <citation type="submission" date="2019-05" db="EMBL/GenBank/DDBJ databases">
        <title>Mycolicibacterium sphagni ENV482 genome assembly.</title>
        <authorList>
            <person name="Chen W."/>
            <person name="Faulkner N.W."/>
            <person name="Hyman M.R."/>
        </authorList>
    </citation>
    <scope>NUCLEOTIDE SEQUENCE [LARGE SCALE GENOMIC DNA]</scope>
    <source>
        <strain evidence="4 5">ENV482</strain>
    </source>
</reference>
<dbReference type="InterPro" id="IPR012349">
    <property type="entry name" value="Split_barrel_FMN-bd"/>
</dbReference>
<evidence type="ECO:0000313" key="5">
    <source>
        <dbReference type="Proteomes" id="UP000708347"/>
    </source>
</evidence>
<dbReference type="SUPFAM" id="SSF50475">
    <property type="entry name" value="FMN-binding split barrel"/>
    <property type="match status" value="1"/>
</dbReference>
<dbReference type="Pfam" id="PF01613">
    <property type="entry name" value="Flavin_Reduct"/>
    <property type="match status" value="1"/>
</dbReference>
<comment type="similarity">
    <text evidence="1">Belongs to the non-flavoprotein flavin reductase family.</text>
</comment>
<evidence type="ECO:0000256" key="2">
    <source>
        <dbReference type="ARBA" id="ARBA00023002"/>
    </source>
</evidence>
<evidence type="ECO:0000259" key="3">
    <source>
        <dbReference type="SMART" id="SM00903"/>
    </source>
</evidence>
<dbReference type="EMBL" id="VBSB01000003">
    <property type="protein sequence ID" value="NTY58826.1"/>
    <property type="molecule type" value="Genomic_DNA"/>
</dbReference>
<sequence>MARAGPSLRPAGVGVISAVDGRFDSTLLRQAFGCFPSGVTAFCGMRDGVAEGMAASSFTTVSLDPPLVSVCVANTSSTWPKLATLQRLGLSVLADEHAVVARSLSAKNGDRFRDVDWTAADSGAVFVHGATLWLECAPFKRIEAGDHEIVVLQITALAVYPDVSPIVFHRSGFRELLPAI</sequence>
<proteinExistence type="inferred from homology"/>
<keyword evidence="2" id="KW-0560">Oxidoreductase</keyword>
<gene>
    <name evidence="4" type="ORF">FEG63_04580</name>
</gene>
<evidence type="ECO:0000256" key="1">
    <source>
        <dbReference type="ARBA" id="ARBA00008898"/>
    </source>
</evidence>
<dbReference type="Proteomes" id="UP000708347">
    <property type="component" value="Unassembled WGS sequence"/>
</dbReference>
<name>A0ABX2JMP0_9MYCO</name>
<protein>
    <submittedName>
        <fullName evidence="4">Flavin reductase family protein</fullName>
    </submittedName>
</protein>
<evidence type="ECO:0000313" key="4">
    <source>
        <dbReference type="EMBL" id="NTY58826.1"/>
    </source>
</evidence>
<dbReference type="InterPro" id="IPR002563">
    <property type="entry name" value="Flavin_Rdtase-like_dom"/>
</dbReference>
<dbReference type="PANTHER" id="PTHR30466:SF11">
    <property type="entry name" value="FLAVIN-DEPENDENT MONOOXYGENASE, REDUCTASE SUBUNIT HSAB"/>
    <property type="match status" value="1"/>
</dbReference>
<dbReference type="InterPro" id="IPR050268">
    <property type="entry name" value="NADH-dep_flavin_reductase"/>
</dbReference>
<dbReference type="SMART" id="SM00903">
    <property type="entry name" value="Flavin_Reduct"/>
    <property type="match status" value="1"/>
</dbReference>
<comment type="caution">
    <text evidence="4">The sequence shown here is derived from an EMBL/GenBank/DDBJ whole genome shotgun (WGS) entry which is preliminary data.</text>
</comment>
<keyword evidence="5" id="KW-1185">Reference proteome</keyword>
<dbReference type="Gene3D" id="2.30.110.10">
    <property type="entry name" value="Electron Transport, Fmn-binding Protein, Chain A"/>
    <property type="match status" value="1"/>
</dbReference>
<organism evidence="4 5">
    <name type="scientific">Mycolicibacterium sphagni</name>
    <dbReference type="NCBI Taxonomy" id="1786"/>
    <lineage>
        <taxon>Bacteria</taxon>
        <taxon>Bacillati</taxon>
        <taxon>Actinomycetota</taxon>
        <taxon>Actinomycetes</taxon>
        <taxon>Mycobacteriales</taxon>
        <taxon>Mycobacteriaceae</taxon>
        <taxon>Mycolicibacterium</taxon>
    </lineage>
</organism>